<comment type="caution">
    <text evidence="1">The sequence shown here is derived from an EMBL/GenBank/DDBJ whole genome shotgun (WGS) entry which is preliminary data.</text>
</comment>
<gene>
    <name evidence="1" type="ORF">MtrunA17_Chr5g0435391</name>
</gene>
<dbReference type="AlphaFoldDB" id="A0A396HYH8"/>
<name>A0A396HYH8_MEDTR</name>
<accession>A0A396HYH8</accession>
<sequence length="47" mass="5325">MRLKVETLAYISQSSLLLYFPMMHVSCEFLALLDSLQATLHNPISKA</sequence>
<reference evidence="1" key="1">
    <citation type="journal article" date="2018" name="Nat. Plants">
        <title>Whole-genome landscape of Medicago truncatula symbiotic genes.</title>
        <authorList>
            <person name="Pecrix Y."/>
            <person name="Gamas P."/>
            <person name="Carrere S."/>
        </authorList>
    </citation>
    <scope>NUCLEOTIDE SEQUENCE</scope>
    <source>
        <tissue evidence="1">Leaves</tissue>
    </source>
</reference>
<dbReference type="Gramene" id="rna32457">
    <property type="protein sequence ID" value="RHN56984.1"/>
    <property type="gene ID" value="gene32457"/>
</dbReference>
<organism evidence="1">
    <name type="scientific">Medicago truncatula</name>
    <name type="common">Barrel medic</name>
    <name type="synonym">Medicago tribuloides</name>
    <dbReference type="NCBI Taxonomy" id="3880"/>
    <lineage>
        <taxon>Eukaryota</taxon>
        <taxon>Viridiplantae</taxon>
        <taxon>Streptophyta</taxon>
        <taxon>Embryophyta</taxon>
        <taxon>Tracheophyta</taxon>
        <taxon>Spermatophyta</taxon>
        <taxon>Magnoliopsida</taxon>
        <taxon>eudicotyledons</taxon>
        <taxon>Gunneridae</taxon>
        <taxon>Pentapetalae</taxon>
        <taxon>rosids</taxon>
        <taxon>fabids</taxon>
        <taxon>Fabales</taxon>
        <taxon>Fabaceae</taxon>
        <taxon>Papilionoideae</taxon>
        <taxon>50 kb inversion clade</taxon>
        <taxon>NPAAA clade</taxon>
        <taxon>Hologalegina</taxon>
        <taxon>IRL clade</taxon>
        <taxon>Trifolieae</taxon>
        <taxon>Medicago</taxon>
    </lineage>
</organism>
<dbReference type="EMBL" id="PSQE01000005">
    <property type="protein sequence ID" value="RHN56984.1"/>
    <property type="molecule type" value="Genomic_DNA"/>
</dbReference>
<evidence type="ECO:0000313" key="1">
    <source>
        <dbReference type="EMBL" id="RHN56984.1"/>
    </source>
</evidence>
<dbReference type="Proteomes" id="UP000265566">
    <property type="component" value="Chromosome 5"/>
</dbReference>
<protein>
    <submittedName>
        <fullName evidence="1">Uncharacterized protein</fullName>
    </submittedName>
</protein>
<proteinExistence type="predicted"/>